<keyword evidence="3" id="KW-1185">Reference proteome</keyword>
<gene>
    <name evidence="2" type="ORF">EHS13_08925</name>
</gene>
<reference evidence="3" key="1">
    <citation type="submission" date="2018-11" db="EMBL/GenBank/DDBJ databases">
        <title>Complete genome sequence of Paenibacillus sp. ML311-T8.</title>
        <authorList>
            <person name="Nam Y.-D."/>
            <person name="Kang J."/>
            <person name="Chung W.-H."/>
            <person name="Park Y.S."/>
        </authorList>
    </citation>
    <scope>NUCLEOTIDE SEQUENCE [LARGE SCALE GENOMIC DNA]</scope>
    <source>
        <strain evidence="3">ML311-T8</strain>
    </source>
</reference>
<evidence type="ECO:0000259" key="1">
    <source>
        <dbReference type="Pfam" id="PF13204"/>
    </source>
</evidence>
<dbReference type="OrthoDB" id="59486at2"/>
<proteinExistence type="predicted"/>
<sequence length="436" mass="49867">MDINGYLEIASNNRSFQTKAGIPVFWLGDTAWSCPGRASWEEWVEYVDTRASQGFNVIQMNSLPQHDAYQPIFQGRQPFSLQDAKSEDGRIFKWDYDHIHEDYFDFLERMIVYANNKGMLIALIVIWFEHVPHSRPTVIPPDHPGMTVKQGVHYGKYLVKKLKDLNVIWIISGDDDYKGDGVADFYNAVALAVKETDTYGRLITTHPVHKSGDTYHQASWLDFNMVQSGHGNNQDTAFLFVRDEWNRNPPKPVLNAEPCYEQHPLRDKEHPFDRYDVRRACWRSVMEGSITGVTYGADGIWHWARSGEVHLNRSAAEYISWQEALQLPGALDLVRMKQLLMKLPWYSLEPSSERLLSEQQSYISVAASKDGKLLLAYLPEKGPIRLDISSLDSSIRAIWWEPGSGDQVAAEAIMDNEFSSSSPFQQDALLIIYSEN</sequence>
<name>A0A6B8RGD0_9BACL</name>
<organism evidence="2 3">
    <name type="scientific">Paenibacillus psychroresistens</name>
    <dbReference type="NCBI Taxonomy" id="1778678"/>
    <lineage>
        <taxon>Bacteria</taxon>
        <taxon>Bacillati</taxon>
        <taxon>Bacillota</taxon>
        <taxon>Bacilli</taxon>
        <taxon>Bacillales</taxon>
        <taxon>Paenibacillaceae</taxon>
        <taxon>Paenibacillus</taxon>
    </lineage>
</organism>
<dbReference type="Proteomes" id="UP000426246">
    <property type="component" value="Chromosome"/>
</dbReference>
<dbReference type="RefSeq" id="WP_155700012.1">
    <property type="nucleotide sequence ID" value="NZ_CP034235.1"/>
</dbReference>
<dbReference type="PANTHER" id="PTHR37836:SF3">
    <property type="entry name" value="ENDOGLUCANASE"/>
    <property type="match status" value="1"/>
</dbReference>
<dbReference type="AlphaFoldDB" id="A0A6B8RGD0"/>
<dbReference type="InterPro" id="IPR017853">
    <property type="entry name" value="GH"/>
</dbReference>
<protein>
    <submittedName>
        <fullName evidence="2">DUF4038 domain-containing protein</fullName>
    </submittedName>
</protein>
<evidence type="ECO:0000313" key="3">
    <source>
        <dbReference type="Proteomes" id="UP000426246"/>
    </source>
</evidence>
<dbReference type="Gene3D" id="3.20.20.80">
    <property type="entry name" value="Glycosidases"/>
    <property type="match status" value="1"/>
</dbReference>
<accession>A0A6B8RGD0</accession>
<evidence type="ECO:0000313" key="2">
    <source>
        <dbReference type="EMBL" id="QGQ94997.1"/>
    </source>
</evidence>
<dbReference type="EMBL" id="CP034235">
    <property type="protein sequence ID" value="QGQ94997.1"/>
    <property type="molecule type" value="Genomic_DNA"/>
</dbReference>
<feature type="domain" description="Apiosidase-like catalytic" evidence="1">
    <location>
        <begin position="11"/>
        <end position="346"/>
    </location>
</feature>
<dbReference type="KEGG" id="ppsc:EHS13_08925"/>
<dbReference type="SUPFAM" id="SSF51445">
    <property type="entry name" value="(Trans)glycosidases"/>
    <property type="match status" value="1"/>
</dbReference>
<dbReference type="InterPro" id="IPR025277">
    <property type="entry name" value="Apiosidase-like_cat_dom"/>
</dbReference>
<dbReference type="PANTHER" id="PTHR37836">
    <property type="entry name" value="LMO1036 PROTEIN"/>
    <property type="match status" value="1"/>
</dbReference>
<dbReference type="Pfam" id="PF13204">
    <property type="entry name" value="Apiosidase"/>
    <property type="match status" value="1"/>
</dbReference>